<dbReference type="Gene3D" id="6.10.140.1610">
    <property type="match status" value="1"/>
</dbReference>
<dbReference type="Pfam" id="PF07084">
    <property type="entry name" value="Spot_14"/>
    <property type="match status" value="1"/>
</dbReference>
<evidence type="ECO:0000256" key="3">
    <source>
        <dbReference type="ARBA" id="ARBA00009488"/>
    </source>
</evidence>
<evidence type="ECO:0000256" key="2">
    <source>
        <dbReference type="ARBA" id="ARBA00004496"/>
    </source>
</evidence>
<dbReference type="InterPro" id="IPR053719">
    <property type="entry name" value="Lipogen_MT_Stabilize_sf"/>
</dbReference>
<dbReference type="GO" id="GO:0005829">
    <property type="term" value="C:cytosol"/>
    <property type="evidence" value="ECO:0007669"/>
    <property type="project" value="TreeGrafter"/>
</dbReference>
<sequence>MAKNCTIQILNKFLEEVDKMEKCVLVPNRLQDIGPREQKVQISNQENVEEIEGLHTLFLVLKNIRSELTTGHGLELDQDLNPIRKHLQDFNKTLLNMTDLAKTVSDKYKKEYDLVF</sequence>
<keyword evidence="5" id="KW-0539">Nucleus</keyword>
<evidence type="ECO:0000256" key="5">
    <source>
        <dbReference type="ARBA" id="ARBA00023242"/>
    </source>
</evidence>
<dbReference type="GeneID" id="116293269"/>
<dbReference type="GO" id="GO:0046890">
    <property type="term" value="P:regulation of lipid biosynthetic process"/>
    <property type="evidence" value="ECO:0007669"/>
    <property type="project" value="TreeGrafter"/>
</dbReference>
<evidence type="ECO:0000313" key="6">
    <source>
        <dbReference type="Proteomes" id="UP000515163"/>
    </source>
</evidence>
<protein>
    <submittedName>
        <fullName evidence="7">Uncharacterized protein LOC116293269</fullName>
    </submittedName>
</protein>
<dbReference type="KEGG" id="aten:116293269"/>
<dbReference type="RefSeq" id="XP_031556536.1">
    <property type="nucleotide sequence ID" value="XM_031700676.1"/>
</dbReference>
<dbReference type="AlphaFoldDB" id="A0A6P8HLB0"/>
<reference evidence="7" key="1">
    <citation type="submission" date="2025-08" db="UniProtKB">
        <authorList>
            <consortium name="RefSeq"/>
        </authorList>
    </citation>
    <scope>IDENTIFICATION</scope>
    <source>
        <tissue evidence="7">Tentacle</tissue>
    </source>
</reference>
<dbReference type="PANTHER" id="PTHR14315:SF17">
    <property type="entry name" value="MIP21584P"/>
    <property type="match status" value="1"/>
</dbReference>
<name>A0A6P8HLB0_ACTTE</name>
<keyword evidence="4" id="KW-0963">Cytoplasm</keyword>
<dbReference type="Proteomes" id="UP000515163">
    <property type="component" value="Unplaced"/>
</dbReference>
<accession>A0A6P8HLB0</accession>
<dbReference type="OrthoDB" id="5951908at2759"/>
<evidence type="ECO:0000256" key="4">
    <source>
        <dbReference type="ARBA" id="ARBA00022490"/>
    </source>
</evidence>
<comment type="similarity">
    <text evidence="3">Belongs to the SPOT14 family.</text>
</comment>
<keyword evidence="6" id="KW-1185">Reference proteome</keyword>
<evidence type="ECO:0000313" key="7">
    <source>
        <dbReference type="RefSeq" id="XP_031556536.1"/>
    </source>
</evidence>
<dbReference type="GO" id="GO:0005634">
    <property type="term" value="C:nucleus"/>
    <property type="evidence" value="ECO:0007669"/>
    <property type="project" value="UniProtKB-SubCell"/>
</dbReference>
<dbReference type="InParanoid" id="A0A6P8HLB0"/>
<proteinExistence type="inferred from homology"/>
<organism evidence="6 7">
    <name type="scientific">Actinia tenebrosa</name>
    <name type="common">Australian red waratah sea anemone</name>
    <dbReference type="NCBI Taxonomy" id="6105"/>
    <lineage>
        <taxon>Eukaryota</taxon>
        <taxon>Metazoa</taxon>
        <taxon>Cnidaria</taxon>
        <taxon>Anthozoa</taxon>
        <taxon>Hexacorallia</taxon>
        <taxon>Actiniaria</taxon>
        <taxon>Actiniidae</taxon>
        <taxon>Actinia</taxon>
    </lineage>
</organism>
<dbReference type="PANTHER" id="PTHR14315">
    <property type="entry name" value="SPOT14 FAMILY MEMBER"/>
    <property type="match status" value="1"/>
</dbReference>
<comment type="subcellular location">
    <subcellularLocation>
        <location evidence="2">Cytoplasm</location>
    </subcellularLocation>
    <subcellularLocation>
        <location evidence="1">Nucleus</location>
    </subcellularLocation>
</comment>
<gene>
    <name evidence="7" type="primary">LOC116293269</name>
</gene>
<dbReference type="InterPro" id="IPR009786">
    <property type="entry name" value="Spot_14"/>
</dbReference>
<evidence type="ECO:0000256" key="1">
    <source>
        <dbReference type="ARBA" id="ARBA00004123"/>
    </source>
</evidence>